<dbReference type="EMBL" id="JAUKPO010000004">
    <property type="protein sequence ID" value="MDO1446484.1"/>
    <property type="molecule type" value="Genomic_DNA"/>
</dbReference>
<dbReference type="Pfam" id="PF00076">
    <property type="entry name" value="RRM_1"/>
    <property type="match status" value="1"/>
</dbReference>
<dbReference type="RefSeq" id="WP_302037288.1">
    <property type="nucleotide sequence ID" value="NZ_JAUKPO010000004.1"/>
</dbReference>
<reference evidence="3" key="1">
    <citation type="submission" date="2023-07" db="EMBL/GenBank/DDBJ databases">
        <title>The genome sequence of Rhodocytophaga aerolata KACC 12507.</title>
        <authorList>
            <person name="Zhang X."/>
        </authorList>
    </citation>
    <scope>NUCLEOTIDE SEQUENCE</scope>
    <source>
        <strain evidence="3">KACC 12507</strain>
    </source>
</reference>
<feature type="domain" description="RRM" evidence="2">
    <location>
        <begin position="1"/>
        <end position="79"/>
    </location>
</feature>
<evidence type="ECO:0000259" key="2">
    <source>
        <dbReference type="PROSITE" id="PS50102"/>
    </source>
</evidence>
<dbReference type="SMART" id="SM00360">
    <property type="entry name" value="RRM"/>
    <property type="match status" value="1"/>
</dbReference>
<dbReference type="Proteomes" id="UP001168528">
    <property type="component" value="Unassembled WGS sequence"/>
</dbReference>
<dbReference type="PROSITE" id="PS50102">
    <property type="entry name" value="RRM"/>
    <property type="match status" value="1"/>
</dbReference>
<organism evidence="3 4">
    <name type="scientific">Rhodocytophaga aerolata</name>
    <dbReference type="NCBI Taxonomy" id="455078"/>
    <lineage>
        <taxon>Bacteria</taxon>
        <taxon>Pseudomonadati</taxon>
        <taxon>Bacteroidota</taxon>
        <taxon>Cytophagia</taxon>
        <taxon>Cytophagales</taxon>
        <taxon>Rhodocytophagaceae</taxon>
        <taxon>Rhodocytophaga</taxon>
    </lineage>
</organism>
<evidence type="ECO:0000256" key="1">
    <source>
        <dbReference type="ARBA" id="ARBA00022884"/>
    </source>
</evidence>
<dbReference type="InterPro" id="IPR012677">
    <property type="entry name" value="Nucleotide-bd_a/b_plait_sf"/>
</dbReference>
<dbReference type="InterPro" id="IPR000504">
    <property type="entry name" value="RRM_dom"/>
</dbReference>
<dbReference type="Gene3D" id="3.30.70.330">
    <property type="match status" value="1"/>
</dbReference>
<dbReference type="InterPro" id="IPR050502">
    <property type="entry name" value="Euk_RNA-bind_prot"/>
</dbReference>
<proteinExistence type="predicted"/>
<accession>A0ABT8R510</accession>
<evidence type="ECO:0000313" key="4">
    <source>
        <dbReference type="Proteomes" id="UP001168528"/>
    </source>
</evidence>
<keyword evidence="1" id="KW-0694">RNA-binding</keyword>
<dbReference type="PANTHER" id="PTHR48025:SF1">
    <property type="entry name" value="RRM DOMAIN-CONTAINING PROTEIN"/>
    <property type="match status" value="1"/>
</dbReference>
<comment type="caution">
    <text evidence="3">The sequence shown here is derived from an EMBL/GenBank/DDBJ whole genome shotgun (WGS) entry which is preliminary data.</text>
</comment>
<dbReference type="InterPro" id="IPR035979">
    <property type="entry name" value="RBD_domain_sf"/>
</dbReference>
<gene>
    <name evidence="3" type="ORF">Q0590_09505</name>
</gene>
<dbReference type="PANTHER" id="PTHR48025">
    <property type="entry name" value="OS02G0815200 PROTEIN"/>
    <property type="match status" value="1"/>
</dbReference>
<dbReference type="SUPFAM" id="SSF54928">
    <property type="entry name" value="RNA-binding domain, RBD"/>
    <property type="match status" value="1"/>
</dbReference>
<keyword evidence="4" id="KW-1185">Reference proteome</keyword>
<name>A0ABT8R510_9BACT</name>
<sequence>MDIYVGSLPFKLKESQLRELFEQYGEVSSVTIVIDNITRQNKGFGFVEMPDVRQAQKAINELNGSEISGRTIIVSKSEGKKDAKRRR</sequence>
<evidence type="ECO:0000313" key="3">
    <source>
        <dbReference type="EMBL" id="MDO1446484.1"/>
    </source>
</evidence>
<protein>
    <submittedName>
        <fullName evidence="3">RNA-binding protein</fullName>
    </submittedName>
</protein>